<dbReference type="PANTHER" id="PTHR36849:SF1">
    <property type="entry name" value="CYTOPLASMIC PROTEIN"/>
    <property type="match status" value="1"/>
</dbReference>
<reference evidence="1 2" key="1">
    <citation type="submission" date="2020-02" db="EMBL/GenBank/DDBJ databases">
        <title>Whole-genome analyses of novel actinobacteria.</title>
        <authorList>
            <person name="Sahin N."/>
        </authorList>
    </citation>
    <scope>NUCLEOTIDE SEQUENCE [LARGE SCALE GENOMIC DNA]</scope>
    <source>
        <strain evidence="1 2">A7024</strain>
    </source>
</reference>
<proteinExistence type="predicted"/>
<dbReference type="InterPro" id="IPR052552">
    <property type="entry name" value="YeaO-like"/>
</dbReference>
<keyword evidence="2" id="KW-1185">Reference proteome</keyword>
<dbReference type="AlphaFoldDB" id="A0A6G4U1L5"/>
<dbReference type="PANTHER" id="PTHR36849">
    <property type="entry name" value="CYTOPLASMIC PROTEIN-RELATED"/>
    <property type="match status" value="1"/>
</dbReference>
<dbReference type="RefSeq" id="WP_165239204.1">
    <property type="nucleotide sequence ID" value="NZ_JAAKZV010000084.1"/>
</dbReference>
<dbReference type="EMBL" id="JAAKZV010000084">
    <property type="protein sequence ID" value="NGN66125.1"/>
    <property type="molecule type" value="Genomic_DNA"/>
</dbReference>
<dbReference type="Pfam" id="PF22752">
    <property type="entry name" value="DUF488-N3i"/>
    <property type="match status" value="1"/>
</dbReference>
<comment type="caution">
    <text evidence="1">The sequence shown here is derived from an EMBL/GenBank/DDBJ whole genome shotgun (WGS) entry which is preliminary data.</text>
</comment>
<accession>A0A6G4U1L5</accession>
<evidence type="ECO:0000313" key="1">
    <source>
        <dbReference type="EMBL" id="NGN66125.1"/>
    </source>
</evidence>
<dbReference type="Proteomes" id="UP000481583">
    <property type="component" value="Unassembled WGS sequence"/>
</dbReference>
<name>A0A6G4U1L5_9ACTN</name>
<evidence type="ECO:0000313" key="2">
    <source>
        <dbReference type="Proteomes" id="UP000481583"/>
    </source>
</evidence>
<protein>
    <submittedName>
        <fullName evidence="1">DUF488 family protein</fullName>
    </submittedName>
</protein>
<sequence length="127" mass="13825">MTKSAPDAPAVRIRRIYEPPAPDDGTRVLVDRLWPRGIAKADAHVDEWPKALTPSTELRKWYHAGEGTYAQFARRYRAELAEGEAAEALEGLRSVAAAGPVTLLTASKDVEHSHAAVLVEELRGAKG</sequence>
<organism evidence="1 2">
    <name type="scientific">Streptomyces coryli</name>
    <dbReference type="NCBI Taxonomy" id="1128680"/>
    <lineage>
        <taxon>Bacteria</taxon>
        <taxon>Bacillati</taxon>
        <taxon>Actinomycetota</taxon>
        <taxon>Actinomycetes</taxon>
        <taxon>Kitasatosporales</taxon>
        <taxon>Streptomycetaceae</taxon>
        <taxon>Streptomyces</taxon>
    </lineage>
</organism>
<gene>
    <name evidence="1" type="ORF">G5C51_19785</name>
</gene>